<organism evidence="3 4">
    <name type="scientific">Paramecium pentaurelia</name>
    <dbReference type="NCBI Taxonomy" id="43138"/>
    <lineage>
        <taxon>Eukaryota</taxon>
        <taxon>Sar</taxon>
        <taxon>Alveolata</taxon>
        <taxon>Ciliophora</taxon>
        <taxon>Intramacronucleata</taxon>
        <taxon>Oligohymenophorea</taxon>
        <taxon>Peniculida</taxon>
        <taxon>Parameciidae</taxon>
        <taxon>Paramecium</taxon>
    </lineage>
</organism>
<keyword evidence="4" id="KW-1185">Reference proteome</keyword>
<comment type="caution">
    <text evidence="3">The sequence shown here is derived from an EMBL/GenBank/DDBJ whole genome shotgun (WGS) entry which is preliminary data.</text>
</comment>
<feature type="transmembrane region" description="Helical" evidence="1">
    <location>
        <begin position="755"/>
        <end position="775"/>
    </location>
</feature>
<dbReference type="SMART" id="SM00261">
    <property type="entry name" value="FU"/>
    <property type="match status" value="3"/>
</dbReference>
<keyword evidence="2" id="KW-0732">Signal</keyword>
<dbReference type="PANTHER" id="PTHR38934:SF6">
    <property type="entry name" value="CHROMOSOME UNDETERMINED SCAFFOLD_176, WHOLE GENOME SHOTGUN SEQUENCE"/>
    <property type="match status" value="1"/>
</dbReference>
<dbReference type="PANTHER" id="PTHR38934">
    <property type="entry name" value="HYPHALLY REGULATED CELL WALL PROTEIN 1"/>
    <property type="match status" value="1"/>
</dbReference>
<accession>A0A8S1VFY6</accession>
<protein>
    <submittedName>
        <fullName evidence="3">Uncharacterized protein</fullName>
    </submittedName>
</protein>
<gene>
    <name evidence="3" type="ORF">PPENT_87.1.T0610280</name>
</gene>
<feature type="transmembrane region" description="Helical" evidence="1">
    <location>
        <begin position="727"/>
        <end position="748"/>
    </location>
</feature>
<evidence type="ECO:0000256" key="1">
    <source>
        <dbReference type="SAM" id="Phobius"/>
    </source>
</evidence>
<sequence length="822" mass="95229">MIQTFALFLQFLLCLSQWISSYTNLINDKNLTTFSQVGPSNSNYLVCNSPQIKYLTLNRDYPTATQKKQISLEKGNHISFELILQGTWQNGQIQFQFGAEIISFQYQTPNSFENFSIICDSYQSEIKTINFILQKSDSNIIKFTMSNEGNGQVSIRNLLISKIKCHYLCTQCNGIEYNQCTQCFYGTPLDGICNECPLNMVFRPGIGCSLFCNYQEYLDFNRHCQQYPSRQILFSDYYMVEEQVKMELILDTENTNHIPIYMSYVGRYDLLGVFRYNQGTKRLITEVTTNIGTYLIGIRTVIILYNEIPCGSSISLKINDTYAGSVYNDCQQLQFHKLRLVYIDILKLYQSYTNRQAYYLFLLLDIPQYQFTLSIVGNYIDLSATWAYENINLNSGYCPENCQLCELPNECKICYPTFYKYRDGQCILCTAPYQKLDGSYCKDYDDETLYSEYLIKEYYDLAIDPNQFSRYTLISKNGINFMKGSDILYSIYYGTYLIFGGELVWAQAKFSRVHQIIKPHHSITIGFYILFGPSFPQDSQFIYTIGSNNPVITFKGSSQTKRVYERIQHSSSSLTIQWECYGPNNEPKNAYCGFYNYYIAVHYCKPYCEKCTSQNDCTQWDNSYDPNIIKLSQADCDSNQYFDKNALNCFICPSTCLTCSSQFHCLTCQESFINSKQGCVCKNNQYQYSNYCYDCPIECANSQWCMNALKFITVFILMANAIVKMDIILLILIQFVISVQHIIVMFVIKLMEQNVILVNVVINQFKTIAFLFVVMEQKLQMNNVMMGIQQEEMDVLLVDMIAIIPVNFAIKESVQNVMMATF</sequence>
<name>A0A8S1VFY6_9CILI</name>
<dbReference type="InterPro" id="IPR006212">
    <property type="entry name" value="Furin_repeat"/>
</dbReference>
<evidence type="ECO:0000313" key="3">
    <source>
        <dbReference type="EMBL" id="CAD8174779.1"/>
    </source>
</evidence>
<dbReference type="AlphaFoldDB" id="A0A8S1VFY6"/>
<keyword evidence="1" id="KW-0812">Transmembrane</keyword>
<feature type="signal peptide" evidence="2">
    <location>
        <begin position="1"/>
        <end position="21"/>
    </location>
</feature>
<evidence type="ECO:0000313" key="4">
    <source>
        <dbReference type="Proteomes" id="UP000689195"/>
    </source>
</evidence>
<keyword evidence="1" id="KW-0472">Membrane</keyword>
<proteinExistence type="predicted"/>
<feature type="chain" id="PRO_5035905827" evidence="2">
    <location>
        <begin position="22"/>
        <end position="822"/>
    </location>
</feature>
<dbReference type="EMBL" id="CAJJDO010000061">
    <property type="protein sequence ID" value="CAD8174779.1"/>
    <property type="molecule type" value="Genomic_DNA"/>
</dbReference>
<dbReference type="Proteomes" id="UP000689195">
    <property type="component" value="Unassembled WGS sequence"/>
</dbReference>
<reference evidence="3" key="1">
    <citation type="submission" date="2021-01" db="EMBL/GenBank/DDBJ databases">
        <authorList>
            <consortium name="Genoscope - CEA"/>
            <person name="William W."/>
        </authorList>
    </citation>
    <scope>NUCLEOTIDE SEQUENCE</scope>
</reference>
<evidence type="ECO:0000256" key="2">
    <source>
        <dbReference type="SAM" id="SignalP"/>
    </source>
</evidence>
<keyword evidence="1" id="KW-1133">Transmembrane helix</keyword>